<dbReference type="EMBL" id="BPLR01012652">
    <property type="protein sequence ID" value="GIY55574.1"/>
    <property type="molecule type" value="Genomic_DNA"/>
</dbReference>
<evidence type="ECO:0000313" key="1">
    <source>
        <dbReference type="EMBL" id="GIY55574.1"/>
    </source>
</evidence>
<keyword evidence="2" id="KW-1185">Reference proteome</keyword>
<accession>A0AAV4UCR4</accession>
<sequence>MIPQVLERALGSRGGRNAIPNSQKASKCYCRVRSFPIQQMVGLGWEYLLSPRLTAPMFLIPFPDCFWERRSFATNPNTFT</sequence>
<reference evidence="1 2" key="1">
    <citation type="submission" date="2021-06" db="EMBL/GenBank/DDBJ databases">
        <title>Caerostris extrusa draft genome.</title>
        <authorList>
            <person name="Kono N."/>
            <person name="Arakawa K."/>
        </authorList>
    </citation>
    <scope>NUCLEOTIDE SEQUENCE [LARGE SCALE GENOMIC DNA]</scope>
</reference>
<protein>
    <submittedName>
        <fullName evidence="1">Uncharacterized protein</fullName>
    </submittedName>
</protein>
<gene>
    <name evidence="1" type="ORF">CEXT_505381</name>
</gene>
<name>A0AAV4UCR4_CAEEX</name>
<evidence type="ECO:0000313" key="2">
    <source>
        <dbReference type="Proteomes" id="UP001054945"/>
    </source>
</evidence>
<proteinExistence type="predicted"/>
<organism evidence="1 2">
    <name type="scientific">Caerostris extrusa</name>
    <name type="common">Bark spider</name>
    <name type="synonym">Caerostris bankana</name>
    <dbReference type="NCBI Taxonomy" id="172846"/>
    <lineage>
        <taxon>Eukaryota</taxon>
        <taxon>Metazoa</taxon>
        <taxon>Ecdysozoa</taxon>
        <taxon>Arthropoda</taxon>
        <taxon>Chelicerata</taxon>
        <taxon>Arachnida</taxon>
        <taxon>Araneae</taxon>
        <taxon>Araneomorphae</taxon>
        <taxon>Entelegynae</taxon>
        <taxon>Araneoidea</taxon>
        <taxon>Araneidae</taxon>
        <taxon>Caerostris</taxon>
    </lineage>
</organism>
<dbReference type="Proteomes" id="UP001054945">
    <property type="component" value="Unassembled WGS sequence"/>
</dbReference>
<comment type="caution">
    <text evidence="1">The sequence shown here is derived from an EMBL/GenBank/DDBJ whole genome shotgun (WGS) entry which is preliminary data.</text>
</comment>
<dbReference type="AlphaFoldDB" id="A0AAV4UCR4"/>